<evidence type="ECO:0000313" key="2">
    <source>
        <dbReference type="EMBL" id="EMB34488.1"/>
    </source>
</evidence>
<gene>
    <name evidence="2" type="ORF">HMPREF9725_00027</name>
</gene>
<comment type="caution">
    <text evidence="2">The sequence shown here is derived from an EMBL/GenBank/DDBJ whole genome shotgun (WGS) entry which is preliminary data.</text>
</comment>
<dbReference type="PATRIC" id="fig|999431.4.peg.27"/>
<dbReference type="Pfam" id="PF03572">
    <property type="entry name" value="Peptidase_S41"/>
    <property type="match status" value="1"/>
</dbReference>
<sequence length="436" mass="51133">MKKIIIRIVIAVLIVGTAAFFILFSKYAEEDEQKYKNSYMSKERLEEDYAFVWDFIENGYPFKNVCIRAGADLEKIKKDYFQKLPGIKDELEYYLFYMSLFSKVRNDKFIGHLDVYNIEYLNSKTDRVQGTIVYDNDSKANGFYQLLLRRVNTALKQNNLEEIFKKYDLKLKPPLNLEFEDILENYFETKIIEDKKIAYLNIKSFYTYNDEFQELYIKKINSILHSLGGYQNVIIDLRENRGGFNTLWQEHIVSHLIKYSLEYYSHLVYNNQNNFFKILEDNFLLVKPLEPNGNFKTVFFSKQNEDDKELFNSIRSYFAEVLPSPPYIDFKKIWVLIGNDTISAADEFAAFAKQTKFAKLIGENTGGGGLNWLPKLYLQLPNCGLLIQSDMLYALNPDWTCNDEFGTAPDIYNLPGKDALETCLEEIRKLGERTNF</sequence>
<dbReference type="EMBL" id="AGDW01000001">
    <property type="protein sequence ID" value="EMB34488.1"/>
    <property type="molecule type" value="Genomic_DNA"/>
</dbReference>
<dbReference type="Gene3D" id="3.30.750.44">
    <property type="match status" value="1"/>
</dbReference>
<organism evidence="2">
    <name type="scientific">Treponema denticola H1-T</name>
    <dbReference type="NCBI Taxonomy" id="999431"/>
    <lineage>
        <taxon>Bacteria</taxon>
        <taxon>Pseudomonadati</taxon>
        <taxon>Spirochaetota</taxon>
        <taxon>Spirochaetia</taxon>
        <taxon>Spirochaetales</taxon>
        <taxon>Treponemataceae</taxon>
        <taxon>Treponema</taxon>
    </lineage>
</organism>
<dbReference type="Gene3D" id="3.90.226.10">
    <property type="entry name" value="2-enoyl-CoA Hydratase, Chain A, domain 1"/>
    <property type="match status" value="1"/>
</dbReference>
<dbReference type="InterPro" id="IPR005151">
    <property type="entry name" value="Tail-specific_protease"/>
</dbReference>
<dbReference type="GO" id="GO:0008236">
    <property type="term" value="F:serine-type peptidase activity"/>
    <property type="evidence" value="ECO:0007669"/>
    <property type="project" value="InterPro"/>
</dbReference>
<dbReference type="AlphaFoldDB" id="M2CLR6"/>
<dbReference type="Proteomes" id="UP000011708">
    <property type="component" value="Chromosome"/>
</dbReference>
<dbReference type="SUPFAM" id="SSF52096">
    <property type="entry name" value="ClpP/crotonase"/>
    <property type="match status" value="1"/>
</dbReference>
<name>M2CLR6_TREDN</name>
<proteinExistence type="predicted"/>
<feature type="domain" description="Tail specific protease" evidence="1">
    <location>
        <begin position="196"/>
        <end position="411"/>
    </location>
</feature>
<reference evidence="2" key="1">
    <citation type="submission" date="2012-01" db="EMBL/GenBank/DDBJ databases">
        <title>The Genome Sequence of Treponema denticola H1-T.</title>
        <authorList>
            <consortium name="The Broad Institute Genome Sequencing Platform"/>
            <person name="Earl A."/>
            <person name="Ward D."/>
            <person name="Feldgarden M."/>
            <person name="Gevers D."/>
            <person name="Blanton J.M."/>
            <person name="Fenno C.J."/>
            <person name="Baranova O.V."/>
            <person name="Mathney J."/>
            <person name="Dewhirst F.E."/>
            <person name="Izard J."/>
            <person name="Young S.K."/>
            <person name="Zeng Q."/>
            <person name="Gargeya S."/>
            <person name="Fitzgerald M."/>
            <person name="Haas B."/>
            <person name="Abouelleil A."/>
            <person name="Alvarado L."/>
            <person name="Arachchi H.M."/>
            <person name="Berlin A."/>
            <person name="Chapman S.B."/>
            <person name="Gearin G."/>
            <person name="Goldberg J."/>
            <person name="Griggs A."/>
            <person name="Gujja S."/>
            <person name="Hansen M."/>
            <person name="Heiman D."/>
            <person name="Howarth C."/>
            <person name="Larimer J."/>
            <person name="Lui A."/>
            <person name="MacDonald P.J.P."/>
            <person name="McCowen C."/>
            <person name="Montmayeur A."/>
            <person name="Murphy C."/>
            <person name="Neiman D."/>
            <person name="Pearson M."/>
            <person name="Priest M."/>
            <person name="Roberts A."/>
            <person name="Saif S."/>
            <person name="Shea T."/>
            <person name="Sisk P."/>
            <person name="Stolte C."/>
            <person name="Sykes S."/>
            <person name="Wortman J."/>
            <person name="Nusbaum C."/>
            <person name="Birren B."/>
        </authorList>
    </citation>
    <scope>NUCLEOTIDE SEQUENCE [LARGE SCALE GENOMIC DNA]</scope>
    <source>
        <strain evidence="2">H1-T</strain>
    </source>
</reference>
<dbReference type="InterPro" id="IPR029045">
    <property type="entry name" value="ClpP/crotonase-like_dom_sf"/>
</dbReference>
<protein>
    <recommendedName>
        <fullName evidence="1">Tail specific protease domain-containing protein</fullName>
    </recommendedName>
</protein>
<dbReference type="HOGENOM" id="CLU_040161_0_0_12"/>
<evidence type="ECO:0000259" key="1">
    <source>
        <dbReference type="Pfam" id="PF03572"/>
    </source>
</evidence>
<dbReference type="GO" id="GO:0006508">
    <property type="term" value="P:proteolysis"/>
    <property type="evidence" value="ECO:0007669"/>
    <property type="project" value="InterPro"/>
</dbReference>
<accession>M2CLR6</accession>